<dbReference type="Proteomes" id="UP001162029">
    <property type="component" value="Unassembled WGS sequence"/>
</dbReference>
<protein>
    <submittedName>
        <fullName evidence="1">Uncharacterized protein</fullName>
    </submittedName>
</protein>
<keyword evidence="2" id="KW-1185">Reference proteome</keyword>
<name>A0AAV0T1Q2_9STRA</name>
<comment type="caution">
    <text evidence="1">The sequence shown here is derived from an EMBL/GenBank/DDBJ whole genome shotgun (WGS) entry which is preliminary data.</text>
</comment>
<sequence>MGELIHKFHPEEMNDRFYYFGGSVREFTLAEYDDQIDAIDFAINSVKDVSSLLNNMLSFSARGSQVDRLRHTFLKSTDDIAPLFSKEWWEPFIYMSCWELTIDSEYVVRCLSVRLPSDALFKMYTWAKNNGNNSLAGAVYEILLHRLAADNQLDLYISEYDPQEKHKPNAPRHLKVEKVRLEKHSATCSGTASDHVAHLTKWRDDERFSYWFPGACPDFPNINSIVKLKSTSGRAMFGSAANAANGAINDVLLTMLPPSSHYRRK</sequence>
<accession>A0AAV0T1Q2</accession>
<evidence type="ECO:0000313" key="2">
    <source>
        <dbReference type="Proteomes" id="UP001162029"/>
    </source>
</evidence>
<proteinExistence type="predicted"/>
<organism evidence="1 2">
    <name type="scientific">Peronospora destructor</name>
    <dbReference type="NCBI Taxonomy" id="86335"/>
    <lineage>
        <taxon>Eukaryota</taxon>
        <taxon>Sar</taxon>
        <taxon>Stramenopiles</taxon>
        <taxon>Oomycota</taxon>
        <taxon>Peronosporomycetes</taxon>
        <taxon>Peronosporales</taxon>
        <taxon>Peronosporaceae</taxon>
        <taxon>Peronospora</taxon>
    </lineage>
</organism>
<gene>
    <name evidence="1" type="ORF">PDE001_LOCUS868</name>
</gene>
<dbReference type="AlphaFoldDB" id="A0AAV0T1Q2"/>
<reference evidence="1" key="1">
    <citation type="submission" date="2022-12" db="EMBL/GenBank/DDBJ databases">
        <authorList>
            <person name="Webb A."/>
        </authorList>
    </citation>
    <scope>NUCLEOTIDE SEQUENCE</scope>
    <source>
        <strain evidence="1">Pd1</strain>
    </source>
</reference>
<evidence type="ECO:0000313" key="1">
    <source>
        <dbReference type="EMBL" id="CAI5712879.1"/>
    </source>
</evidence>
<dbReference type="EMBL" id="CANTFM010000132">
    <property type="protein sequence ID" value="CAI5712879.1"/>
    <property type="molecule type" value="Genomic_DNA"/>
</dbReference>